<accession>A0A1I1TXU5</accession>
<evidence type="ECO:0000256" key="1">
    <source>
        <dbReference type="ARBA" id="ARBA00006847"/>
    </source>
</evidence>
<dbReference type="AlphaFoldDB" id="A0A1I1TXU5"/>
<name>A0A1I1TXU5_9GAMM</name>
<organism evidence="12 13">
    <name type="scientific">Pseudoalteromonas denitrificans DSM 6059</name>
    <dbReference type="NCBI Taxonomy" id="1123010"/>
    <lineage>
        <taxon>Bacteria</taxon>
        <taxon>Pseudomonadati</taxon>
        <taxon>Pseudomonadota</taxon>
        <taxon>Gammaproteobacteria</taxon>
        <taxon>Alteromonadales</taxon>
        <taxon>Pseudoalteromonadaceae</taxon>
        <taxon>Pseudoalteromonas</taxon>
    </lineage>
</organism>
<dbReference type="SUPFAM" id="SSF52540">
    <property type="entry name" value="P-loop containing nucleoside triphosphate hydrolases"/>
    <property type="match status" value="1"/>
</dbReference>
<evidence type="ECO:0000259" key="10">
    <source>
        <dbReference type="PROSITE" id="PS51192"/>
    </source>
</evidence>
<dbReference type="RefSeq" id="WP_091991232.1">
    <property type="nucleotide sequence ID" value="NZ_FOLO01000075.1"/>
</dbReference>
<dbReference type="Pfam" id="PF18019">
    <property type="entry name" value="Cas3_HD"/>
    <property type="match status" value="1"/>
</dbReference>
<dbReference type="InterPro" id="IPR038257">
    <property type="entry name" value="CRISPR-assoc_Cas3_HD_sf"/>
</dbReference>
<evidence type="ECO:0000313" key="13">
    <source>
        <dbReference type="Proteomes" id="UP000198862"/>
    </source>
</evidence>
<gene>
    <name evidence="12" type="ORF">SAMN02745724_05001</name>
</gene>
<dbReference type="InterPro" id="IPR048823">
    <property type="entry name" value="Cas3_I-F_Cas2"/>
</dbReference>
<evidence type="ECO:0000256" key="7">
    <source>
        <dbReference type="ARBA" id="ARBA00022806"/>
    </source>
</evidence>
<evidence type="ECO:0000256" key="9">
    <source>
        <dbReference type="ARBA" id="ARBA00023118"/>
    </source>
</evidence>
<dbReference type="SMART" id="SM00487">
    <property type="entry name" value="DEXDc"/>
    <property type="match status" value="1"/>
</dbReference>
<keyword evidence="9" id="KW-0051">Antiviral defense</keyword>
<dbReference type="InterPro" id="IPR054712">
    <property type="entry name" value="Cas3-like_dom"/>
</dbReference>
<dbReference type="InterPro" id="IPR014001">
    <property type="entry name" value="Helicase_ATP-bd"/>
</dbReference>
<dbReference type="InterPro" id="IPR011545">
    <property type="entry name" value="DEAD/DEAH_box_helicase_dom"/>
</dbReference>
<dbReference type="GO" id="GO:0046872">
    <property type="term" value="F:metal ion binding"/>
    <property type="evidence" value="ECO:0007669"/>
    <property type="project" value="UniProtKB-KW"/>
</dbReference>
<dbReference type="InterPro" id="IPR006483">
    <property type="entry name" value="CRISPR-assoc_Cas3_HD"/>
</dbReference>
<evidence type="ECO:0000256" key="4">
    <source>
        <dbReference type="ARBA" id="ARBA00022723"/>
    </source>
</evidence>
<dbReference type="GO" id="GO:0005524">
    <property type="term" value="F:ATP binding"/>
    <property type="evidence" value="ECO:0007669"/>
    <property type="project" value="UniProtKB-KW"/>
</dbReference>
<evidence type="ECO:0000256" key="5">
    <source>
        <dbReference type="ARBA" id="ARBA00022741"/>
    </source>
</evidence>
<comment type="similarity">
    <text evidence="2">In the central section; belongs to the CRISPR-associated helicase Cas3 family.</text>
</comment>
<dbReference type="GO" id="GO:0016787">
    <property type="term" value="F:hydrolase activity"/>
    <property type="evidence" value="ECO:0007669"/>
    <property type="project" value="UniProtKB-KW"/>
</dbReference>
<keyword evidence="13" id="KW-1185">Reference proteome</keyword>
<dbReference type="PROSITE" id="PS51192">
    <property type="entry name" value="HELICASE_ATP_BIND_1"/>
    <property type="match status" value="1"/>
</dbReference>
<dbReference type="GO" id="GO:0004519">
    <property type="term" value="F:endonuclease activity"/>
    <property type="evidence" value="ECO:0007669"/>
    <property type="project" value="UniProtKB-KW"/>
</dbReference>
<dbReference type="Proteomes" id="UP000198862">
    <property type="component" value="Unassembled WGS sequence"/>
</dbReference>
<protein>
    <submittedName>
        <fullName evidence="12">CRISPR-associated endonuclease/helicase Cas3</fullName>
    </submittedName>
</protein>
<feature type="domain" description="Helicase ATP-binding" evidence="10">
    <location>
        <begin position="415"/>
        <end position="593"/>
    </location>
</feature>
<keyword evidence="7 12" id="KW-0347">Helicase</keyword>
<keyword evidence="6" id="KW-0378">Hydrolase</keyword>
<dbReference type="Pfam" id="PF21384">
    <property type="entry name" value="Cas3_I-F_Cas2"/>
    <property type="match status" value="1"/>
</dbReference>
<dbReference type="InterPro" id="IPR003607">
    <property type="entry name" value="HD/PDEase_dom"/>
</dbReference>
<evidence type="ECO:0000259" key="11">
    <source>
        <dbReference type="PROSITE" id="PS51643"/>
    </source>
</evidence>
<dbReference type="EMBL" id="FOLO01000075">
    <property type="protein sequence ID" value="SFD62108.1"/>
    <property type="molecule type" value="Genomic_DNA"/>
</dbReference>
<dbReference type="Pfam" id="PF22590">
    <property type="entry name" value="Cas3-like_C_2"/>
    <property type="match status" value="1"/>
</dbReference>
<dbReference type="Gene3D" id="3.40.50.300">
    <property type="entry name" value="P-loop containing nucleotide triphosphate hydrolases"/>
    <property type="match status" value="1"/>
</dbReference>
<dbReference type="OrthoDB" id="220028at2"/>
<reference evidence="12 13" key="1">
    <citation type="submission" date="2016-10" db="EMBL/GenBank/DDBJ databases">
        <authorList>
            <person name="de Groot N.N."/>
        </authorList>
    </citation>
    <scope>NUCLEOTIDE SEQUENCE [LARGE SCALE GENOMIC DNA]</scope>
    <source>
        <strain evidence="12 13">DSM 6059</strain>
    </source>
</reference>
<keyword evidence="8" id="KW-0067">ATP-binding</keyword>
<evidence type="ECO:0000256" key="2">
    <source>
        <dbReference type="ARBA" id="ARBA00009046"/>
    </source>
</evidence>
<keyword evidence="5" id="KW-0547">Nucleotide-binding</keyword>
<dbReference type="GO" id="GO:0003676">
    <property type="term" value="F:nucleic acid binding"/>
    <property type="evidence" value="ECO:0007669"/>
    <property type="project" value="InterPro"/>
</dbReference>
<proteinExistence type="inferred from homology"/>
<dbReference type="PROSITE" id="PS51643">
    <property type="entry name" value="HD_CAS3"/>
    <property type="match status" value="1"/>
</dbReference>
<dbReference type="GO" id="GO:0051607">
    <property type="term" value="P:defense response to virus"/>
    <property type="evidence" value="ECO:0007669"/>
    <property type="project" value="UniProtKB-KW"/>
</dbReference>
<evidence type="ECO:0000256" key="6">
    <source>
        <dbReference type="ARBA" id="ARBA00022801"/>
    </source>
</evidence>
<evidence type="ECO:0000256" key="8">
    <source>
        <dbReference type="ARBA" id="ARBA00022840"/>
    </source>
</evidence>
<dbReference type="CDD" id="cd00077">
    <property type="entry name" value="HDc"/>
    <property type="match status" value="1"/>
</dbReference>
<feature type="domain" description="HD Cas3-type" evidence="11">
    <location>
        <begin position="112"/>
        <end position="351"/>
    </location>
</feature>
<keyword evidence="4" id="KW-0479">Metal-binding</keyword>
<dbReference type="SUPFAM" id="SSF109604">
    <property type="entry name" value="HD-domain/PDEase-like"/>
    <property type="match status" value="1"/>
</dbReference>
<dbReference type="GO" id="GO:0004386">
    <property type="term" value="F:helicase activity"/>
    <property type="evidence" value="ECO:0007669"/>
    <property type="project" value="UniProtKB-KW"/>
</dbReference>
<dbReference type="NCBIfam" id="TIGR01587">
    <property type="entry name" value="cas3_core"/>
    <property type="match status" value="1"/>
</dbReference>
<dbReference type="Pfam" id="PF00270">
    <property type="entry name" value="DEAD"/>
    <property type="match status" value="1"/>
</dbReference>
<dbReference type="NCBIfam" id="TIGR01596">
    <property type="entry name" value="cas3_HD"/>
    <property type="match status" value="1"/>
</dbReference>
<dbReference type="Gene3D" id="1.10.3210.30">
    <property type="match status" value="1"/>
</dbReference>
<keyword evidence="12" id="KW-0255">Endonuclease</keyword>
<dbReference type="InterPro" id="IPR006474">
    <property type="entry name" value="Helicase_Cas3_CRISPR-ass_core"/>
</dbReference>
<dbReference type="InterPro" id="IPR027417">
    <property type="entry name" value="P-loop_NTPase"/>
</dbReference>
<evidence type="ECO:0000313" key="12">
    <source>
        <dbReference type="EMBL" id="SFD62108.1"/>
    </source>
</evidence>
<dbReference type="STRING" id="1123010.SAMN02745724_05001"/>
<keyword evidence="3" id="KW-0540">Nuclease</keyword>
<sequence length="984" mass="112004">MMVTFISQCEKNALKKTRRVLDAFANRIGNNTWQTLITEDGLQTVKKMLRQTASKSTAVSCHWIRSRSRSQFLWVVGNKLKFNGEGVVPVNSTQVIDIKMDENKMMNKKAYANTNKQPLDQHLFAVGYVASELMKRITNSDDTKKLAHVAFVAGCLHDIGKLDPEFQQWLNGLLNKNKHLNEECDGLHIDKGKFSFETHASHNEISLLMYHLMNNENDNKINKQNKNIIKHAIYWHHAKRFRKEELKNLAYIFKKTQKSLANIKFNDFYDVSMHLVQSVNQLSKNYGANFQIDGLLKKLDKEKLEDIAEPNLPAYKKYSEINEDVKDFSQEVIFNAKNNLIRTAVISADRLVSQLSSEQLNQHIEQQTLITLSDKALLNDRGLVTQIKECIAGFEKVYPNSERNQLQSKAAIELAICDDESHVKVLNGPAGCGKTKIALEWALNTHAKKIIWICPRVQVCQGLFNDLTSQEYLPNAQIEINTGELKYINREDNETPEGKAFSGDIVLTTIDQIINAITTHRHVTNLVDFMNAHIVFDEFHEYINMPAFNLLFAELIQAKKWQEEKASTLLVSATPNYFFIEKFLVIDDIVDMPSFNQSKYQIEFNTFDETIVDDTNPLYHQQKQSDANNVTFVISNTATAAQVSFIQHQQDENAILFHSKFKKSDKLKLFNKVFDSFKNGGSRKFSLLRSGPVVQASLNISCDHMVSEFTHAENWLQRLGRLDRFGVNEDVNTYIIAIPESIQLGKGNGGCARFLGSLFSFQSAKAWYEFLKEINATTKVVTIAEIYQWYSDFYNTSKGQRAVEEDLLTVLKKSAQLINAKVHDPMSPPKRKVSNKKLTMKKSSLRGDSRFVNMAICDLTVSETPVILDKYVIANDEQGGLTESLDTIRNTGLIDYIAQKDSRINENTLLKGIPAKQMNKRKVLLEGAATSPENAIYLSYISEDLNKIGESEPHDEAIYYAVCDKQAIGKISKNQIINKLMFNK</sequence>
<comment type="similarity">
    <text evidence="1">In the N-terminal section; belongs to the CRISPR-associated nuclease Cas3-HD family.</text>
</comment>
<evidence type="ECO:0000256" key="3">
    <source>
        <dbReference type="ARBA" id="ARBA00022722"/>
    </source>
</evidence>